<dbReference type="EC" id="3.6.3.-" evidence="6"/>
<dbReference type="PROSITE" id="PS50893">
    <property type="entry name" value="ABC_TRANSPORTER_2"/>
    <property type="match status" value="1"/>
</dbReference>
<evidence type="ECO:0000256" key="4">
    <source>
        <dbReference type="ARBA" id="ARBA00022840"/>
    </source>
</evidence>
<evidence type="ECO:0000313" key="6">
    <source>
        <dbReference type="EMBL" id="OAA89316.1"/>
    </source>
</evidence>
<dbReference type="PANTHER" id="PTHR43335:SF4">
    <property type="entry name" value="ABC TRANSPORTER, ATP-BINDING PROTEIN"/>
    <property type="match status" value="1"/>
</dbReference>
<dbReference type="AlphaFoldDB" id="A0A162L6K1"/>
<dbReference type="EMBL" id="LITT01000014">
    <property type="protein sequence ID" value="OAA89316.1"/>
    <property type="molecule type" value="Genomic_DNA"/>
</dbReference>
<dbReference type="GO" id="GO:0005524">
    <property type="term" value="F:ATP binding"/>
    <property type="evidence" value="ECO:0007669"/>
    <property type="project" value="UniProtKB-KW"/>
</dbReference>
<accession>A0A162L6K1</accession>
<dbReference type="SUPFAM" id="SSF52540">
    <property type="entry name" value="P-loop containing nucleoside triphosphate hydrolases"/>
    <property type="match status" value="1"/>
</dbReference>
<comment type="similarity">
    <text evidence="1">Belongs to the ABC transporter superfamily.</text>
</comment>
<dbReference type="PROSITE" id="PS00211">
    <property type="entry name" value="ABC_TRANSPORTER_1"/>
    <property type="match status" value="1"/>
</dbReference>
<proteinExistence type="inferred from homology"/>
<dbReference type="InterPro" id="IPR017871">
    <property type="entry name" value="ABC_transporter-like_CS"/>
</dbReference>
<name>A0A162L6K1_9CLOT</name>
<evidence type="ECO:0000259" key="5">
    <source>
        <dbReference type="PROSITE" id="PS50893"/>
    </source>
</evidence>
<keyword evidence="2" id="KW-0813">Transport</keyword>
<dbReference type="PATRIC" id="fig|1538.10.peg.2134"/>
<dbReference type="Proteomes" id="UP000077407">
    <property type="component" value="Unassembled WGS sequence"/>
</dbReference>
<dbReference type="InterPro" id="IPR003593">
    <property type="entry name" value="AAA+_ATPase"/>
</dbReference>
<evidence type="ECO:0000313" key="7">
    <source>
        <dbReference type="Proteomes" id="UP000077407"/>
    </source>
</evidence>
<dbReference type="SMART" id="SM00382">
    <property type="entry name" value="AAA"/>
    <property type="match status" value="1"/>
</dbReference>
<protein>
    <submittedName>
        <fullName evidence="6">Putative ABC transporter ATP-binding protein YxlF</fullName>
        <ecNumber evidence="6">3.6.3.-</ecNumber>
    </submittedName>
</protein>
<feature type="domain" description="ABC transporter" evidence="5">
    <location>
        <begin position="6"/>
        <end position="238"/>
    </location>
</feature>
<dbReference type="GO" id="GO:0016887">
    <property type="term" value="F:ATP hydrolysis activity"/>
    <property type="evidence" value="ECO:0007669"/>
    <property type="project" value="InterPro"/>
</dbReference>
<keyword evidence="6" id="KW-0378">Hydrolase</keyword>
<organism evidence="6 7">
    <name type="scientific">Clostridium ljungdahlii</name>
    <dbReference type="NCBI Taxonomy" id="1538"/>
    <lineage>
        <taxon>Bacteria</taxon>
        <taxon>Bacillati</taxon>
        <taxon>Bacillota</taxon>
        <taxon>Clostridia</taxon>
        <taxon>Eubacteriales</taxon>
        <taxon>Clostridiaceae</taxon>
        <taxon>Clostridium</taxon>
    </lineage>
</organism>
<dbReference type="InterPro" id="IPR027417">
    <property type="entry name" value="P-loop_NTPase"/>
</dbReference>
<dbReference type="RefSeq" id="WP_063555200.1">
    <property type="nucleotide sequence ID" value="NZ_LITT01000014.1"/>
</dbReference>
<dbReference type="Gene3D" id="3.40.50.300">
    <property type="entry name" value="P-loop containing nucleotide triphosphate hydrolases"/>
    <property type="match status" value="1"/>
</dbReference>
<dbReference type="OrthoDB" id="9809205at2"/>
<reference evidence="6 7" key="1">
    <citation type="journal article" date="2015" name="Biotechnol. Bioeng.">
        <title>Genome sequence and phenotypic characterization of Caulobacter segnis.</title>
        <authorList>
            <person name="Patel S."/>
            <person name="Fletcher B."/>
            <person name="Scott D.C."/>
            <person name="Ely B."/>
        </authorList>
    </citation>
    <scope>NUCLEOTIDE SEQUENCE [LARGE SCALE GENOMIC DNA]</scope>
    <source>
        <strain evidence="6 7">ERI-2</strain>
    </source>
</reference>
<comment type="caution">
    <text evidence="6">The sequence shown here is derived from an EMBL/GenBank/DDBJ whole genome shotgun (WGS) entry which is preliminary data.</text>
</comment>
<evidence type="ECO:0000256" key="2">
    <source>
        <dbReference type="ARBA" id="ARBA00022448"/>
    </source>
</evidence>
<dbReference type="InterPro" id="IPR003439">
    <property type="entry name" value="ABC_transporter-like_ATP-bd"/>
</dbReference>
<evidence type="ECO:0000256" key="3">
    <source>
        <dbReference type="ARBA" id="ARBA00022741"/>
    </source>
</evidence>
<keyword evidence="4 6" id="KW-0067">ATP-binding</keyword>
<keyword evidence="3" id="KW-0547">Nucleotide-binding</keyword>
<gene>
    <name evidence="6" type="primary">yxlF_3</name>
    <name evidence="6" type="ORF">WY13_01689</name>
</gene>
<dbReference type="Pfam" id="PF00005">
    <property type="entry name" value="ABC_tran"/>
    <property type="match status" value="1"/>
</dbReference>
<sequence>MSSEKITVKNVSKKIGKKTILENISFNVHEGDICGFIGPNGAGKTTMIRVITNLISPTEGEVTIDGANVVKERKTALLKLGAIVEEPIFFPYMSGRKNLQNLAMLNPGMSKSEQKEKVEEVLKIVDLQDRGSDKVKTYSLGMKQRLGIAQALLNNPEVIILDEPANGLDPMGMRDLRELIFKLQKEKKITFFISSHLLDELQQLCNRFVVINKGKLIWQGSKDELESMGKSGRLEDAFIKLVSGC</sequence>
<dbReference type="PANTHER" id="PTHR43335">
    <property type="entry name" value="ABC TRANSPORTER, ATP-BINDING PROTEIN"/>
    <property type="match status" value="1"/>
</dbReference>
<evidence type="ECO:0000256" key="1">
    <source>
        <dbReference type="ARBA" id="ARBA00005417"/>
    </source>
</evidence>